<evidence type="ECO:0000313" key="1">
    <source>
        <dbReference type="EMBL" id="MFD2647359.1"/>
    </source>
</evidence>
<keyword evidence="2" id="KW-1185">Reference proteome</keyword>
<gene>
    <name evidence="1" type="ORF">ACFSX5_06050</name>
</gene>
<name>A0ABW5QIA9_9HYPH</name>
<organism evidence="1 2">
    <name type="scientific">Devosia albogilva</name>
    <dbReference type="NCBI Taxonomy" id="429726"/>
    <lineage>
        <taxon>Bacteria</taxon>
        <taxon>Pseudomonadati</taxon>
        <taxon>Pseudomonadota</taxon>
        <taxon>Alphaproteobacteria</taxon>
        <taxon>Hyphomicrobiales</taxon>
        <taxon>Devosiaceae</taxon>
        <taxon>Devosia</taxon>
    </lineage>
</organism>
<dbReference type="RefSeq" id="WP_386832389.1">
    <property type="nucleotide sequence ID" value="NZ_JBHUNP010000001.1"/>
</dbReference>
<proteinExistence type="predicted"/>
<evidence type="ECO:0000313" key="2">
    <source>
        <dbReference type="Proteomes" id="UP001597521"/>
    </source>
</evidence>
<dbReference type="EMBL" id="JBHUNP010000001">
    <property type="protein sequence ID" value="MFD2647359.1"/>
    <property type="molecule type" value="Genomic_DNA"/>
</dbReference>
<comment type="caution">
    <text evidence="1">The sequence shown here is derived from an EMBL/GenBank/DDBJ whole genome shotgun (WGS) entry which is preliminary data.</text>
</comment>
<reference evidence="2" key="1">
    <citation type="journal article" date="2019" name="Int. J. Syst. Evol. Microbiol.">
        <title>The Global Catalogue of Microorganisms (GCM) 10K type strain sequencing project: providing services to taxonomists for standard genome sequencing and annotation.</title>
        <authorList>
            <consortium name="The Broad Institute Genomics Platform"/>
            <consortium name="The Broad Institute Genome Sequencing Center for Infectious Disease"/>
            <person name="Wu L."/>
            <person name="Ma J."/>
        </authorList>
    </citation>
    <scope>NUCLEOTIDE SEQUENCE [LARGE SCALE GENOMIC DNA]</scope>
    <source>
        <strain evidence="2">CCM 7427</strain>
    </source>
</reference>
<dbReference type="Proteomes" id="UP001597521">
    <property type="component" value="Unassembled WGS sequence"/>
</dbReference>
<sequence>MAFAITARTFVPEVAGWEPQLSTKGLYRVSLKPRLEPVPIGEVHSWLVEVTEPQGGQIDVEVRFAGEMPGHGHGLSAAAEVTYDEVAERHIVEGVRFSMAGNWLLRVDITGPAGDDMAIFGLNL</sequence>
<protein>
    <submittedName>
        <fullName evidence="1">Auxin-binding protein</fullName>
    </submittedName>
</protein>
<accession>A0ABW5QIA9</accession>